<reference evidence="9 10" key="1">
    <citation type="submission" date="2016-10" db="EMBL/GenBank/DDBJ databases">
        <authorList>
            <person name="de Groot N.N."/>
        </authorList>
    </citation>
    <scope>NUCLEOTIDE SEQUENCE [LARGE SCALE GENOMIC DNA]</scope>
    <source>
        <strain evidence="9 10">DSM 21039</strain>
    </source>
</reference>
<name>A0A1H8CLW7_9BACT</name>
<evidence type="ECO:0000313" key="10">
    <source>
        <dbReference type="Proteomes" id="UP000198984"/>
    </source>
</evidence>
<keyword evidence="10" id="KW-1185">Reference proteome</keyword>
<evidence type="ECO:0000259" key="7">
    <source>
        <dbReference type="Pfam" id="PF07980"/>
    </source>
</evidence>
<keyword evidence="4" id="KW-0472">Membrane</keyword>
<dbReference type="Proteomes" id="UP000198984">
    <property type="component" value="Unassembled WGS sequence"/>
</dbReference>
<feature type="chain" id="PRO_5011502912" evidence="6">
    <location>
        <begin position="27"/>
        <end position="508"/>
    </location>
</feature>
<dbReference type="Gene3D" id="1.25.40.390">
    <property type="match status" value="1"/>
</dbReference>
<protein>
    <submittedName>
        <fullName evidence="9">Starch-binding associating with outer membrane</fullName>
    </submittedName>
</protein>
<organism evidence="9 10">
    <name type="scientific">Chitinophaga rupis</name>
    <dbReference type="NCBI Taxonomy" id="573321"/>
    <lineage>
        <taxon>Bacteria</taxon>
        <taxon>Pseudomonadati</taxon>
        <taxon>Bacteroidota</taxon>
        <taxon>Chitinophagia</taxon>
        <taxon>Chitinophagales</taxon>
        <taxon>Chitinophagaceae</taxon>
        <taxon>Chitinophaga</taxon>
    </lineage>
</organism>
<dbReference type="GO" id="GO:0009279">
    <property type="term" value="C:cell outer membrane"/>
    <property type="evidence" value="ECO:0007669"/>
    <property type="project" value="UniProtKB-SubCell"/>
</dbReference>
<feature type="domain" description="RagB/SusD" evidence="7">
    <location>
        <begin position="277"/>
        <end position="508"/>
    </location>
</feature>
<dbReference type="InterPro" id="IPR033985">
    <property type="entry name" value="SusD-like_N"/>
</dbReference>
<dbReference type="Pfam" id="PF14322">
    <property type="entry name" value="SusD-like_3"/>
    <property type="match status" value="1"/>
</dbReference>
<dbReference type="InterPro" id="IPR011990">
    <property type="entry name" value="TPR-like_helical_dom_sf"/>
</dbReference>
<evidence type="ECO:0000256" key="1">
    <source>
        <dbReference type="ARBA" id="ARBA00004442"/>
    </source>
</evidence>
<dbReference type="STRING" id="573321.SAMN04488505_107168"/>
<gene>
    <name evidence="9" type="ORF">SAMN04488505_107168</name>
</gene>
<accession>A0A1H8CLW7</accession>
<sequence>MKNIRKNTWIKAASAGLVISAMLVAACNNYLDVKPQGQIDEEATTADPEAAQNLVTGIYNNLWVGNIHGFPFIGVTNIASDDADKGSSPDDAAPTQGALDNLTMNASTTTLNDVWSGYYQAIARANKALQVLDPATIDADVKRRLQGESHFLRAYLYFNLVRLFGGVPKIDKTLTPDEAASDQYQTRAGKDTIYQLITTDLEFALANLPAKGEAGSQAGKATKGAAAALLAKVSLYRQNWQRAFSLTDSIINGQLGSYALLPNYADIWRETGKNGTESIFEIQTGINAACDAAIDVYSVCQGPRAGGKRGWADLGWGFDNPSQSLVNAYEAGDKRKDATIITINSGGTVLWDGFRIPSRDSVENDRYNYKAYHSRTRESYCGNADRLPKNLRILRLGEVLLIHAEAALALNNPGPAVTDINALRTRAGLPAKGAVTRADVWKERRVEMAMEHDRFFELVREDALVPGTAAAAFQAHGKTFVRGKNEVFPIPATQIQFSQGKLQQNNGY</sequence>
<dbReference type="OrthoDB" id="636214at2"/>
<comment type="similarity">
    <text evidence="2">Belongs to the SusD family.</text>
</comment>
<evidence type="ECO:0000256" key="3">
    <source>
        <dbReference type="ARBA" id="ARBA00022729"/>
    </source>
</evidence>
<evidence type="ECO:0000256" key="5">
    <source>
        <dbReference type="ARBA" id="ARBA00023237"/>
    </source>
</evidence>
<evidence type="ECO:0000256" key="4">
    <source>
        <dbReference type="ARBA" id="ARBA00023136"/>
    </source>
</evidence>
<dbReference type="InterPro" id="IPR012944">
    <property type="entry name" value="SusD_RagB_dom"/>
</dbReference>
<keyword evidence="3 6" id="KW-0732">Signal</keyword>
<keyword evidence="5" id="KW-0998">Cell outer membrane</keyword>
<dbReference type="PROSITE" id="PS51257">
    <property type="entry name" value="PROKAR_LIPOPROTEIN"/>
    <property type="match status" value="1"/>
</dbReference>
<evidence type="ECO:0000259" key="8">
    <source>
        <dbReference type="Pfam" id="PF14322"/>
    </source>
</evidence>
<evidence type="ECO:0000256" key="2">
    <source>
        <dbReference type="ARBA" id="ARBA00006275"/>
    </source>
</evidence>
<evidence type="ECO:0000256" key="6">
    <source>
        <dbReference type="SAM" id="SignalP"/>
    </source>
</evidence>
<dbReference type="EMBL" id="FOBB01000007">
    <property type="protein sequence ID" value="SEM96123.1"/>
    <property type="molecule type" value="Genomic_DNA"/>
</dbReference>
<dbReference type="RefSeq" id="WP_089918172.1">
    <property type="nucleotide sequence ID" value="NZ_FOBB01000007.1"/>
</dbReference>
<dbReference type="AlphaFoldDB" id="A0A1H8CLW7"/>
<dbReference type="Pfam" id="PF07980">
    <property type="entry name" value="SusD_RagB"/>
    <property type="match status" value="1"/>
</dbReference>
<evidence type="ECO:0000313" key="9">
    <source>
        <dbReference type="EMBL" id="SEM96123.1"/>
    </source>
</evidence>
<comment type="subcellular location">
    <subcellularLocation>
        <location evidence="1">Cell outer membrane</location>
    </subcellularLocation>
</comment>
<dbReference type="SUPFAM" id="SSF48452">
    <property type="entry name" value="TPR-like"/>
    <property type="match status" value="1"/>
</dbReference>
<proteinExistence type="inferred from homology"/>
<feature type="signal peptide" evidence="6">
    <location>
        <begin position="1"/>
        <end position="26"/>
    </location>
</feature>
<feature type="domain" description="SusD-like N-terminal" evidence="8">
    <location>
        <begin position="30"/>
        <end position="235"/>
    </location>
</feature>